<dbReference type="Pfam" id="PF13676">
    <property type="entry name" value="TIR_2"/>
    <property type="match status" value="1"/>
</dbReference>
<accession>A0A819LQ09</accession>
<reference evidence="9" key="1">
    <citation type="submission" date="2021-02" db="EMBL/GenBank/DDBJ databases">
        <authorList>
            <person name="Nowell W R."/>
        </authorList>
    </citation>
    <scope>NUCLEOTIDE SEQUENCE</scope>
</reference>
<dbReference type="InterPro" id="IPR000768">
    <property type="entry name" value="ART"/>
</dbReference>
<name>A0A819LQ09_9BILA</name>
<comment type="similarity">
    <text evidence="1 6">Belongs to the Arg-specific ADP-ribosyltransferase family.</text>
</comment>
<evidence type="ECO:0000256" key="1">
    <source>
        <dbReference type="ARBA" id="ARBA00009558"/>
    </source>
</evidence>
<dbReference type="GO" id="GO:0106274">
    <property type="term" value="F:NAD+-protein-arginine ADP-ribosyltransferase activity"/>
    <property type="evidence" value="ECO:0007669"/>
    <property type="project" value="UniProtKB-EC"/>
</dbReference>
<dbReference type="InterPro" id="IPR035897">
    <property type="entry name" value="Toll_tir_struct_dom_sf"/>
</dbReference>
<evidence type="ECO:0000313" key="9">
    <source>
        <dbReference type="EMBL" id="CAF3969043.1"/>
    </source>
</evidence>
<dbReference type="SUPFAM" id="SSF56399">
    <property type="entry name" value="ADP-ribosylation"/>
    <property type="match status" value="1"/>
</dbReference>
<dbReference type="EMBL" id="CAJOBF010001625">
    <property type="protein sequence ID" value="CAF3969043.1"/>
    <property type="molecule type" value="Genomic_DNA"/>
</dbReference>
<dbReference type="EMBL" id="CAJNRG010013067">
    <property type="protein sequence ID" value="CAF2145560.1"/>
    <property type="molecule type" value="Genomic_DNA"/>
</dbReference>
<gene>
    <name evidence="9" type="ORF">UXM345_LOCUS14375</name>
    <name evidence="8" type="ORF">XDN619_LOCUS27576</name>
</gene>
<dbReference type="Proteomes" id="UP000663887">
    <property type="component" value="Unassembled WGS sequence"/>
</dbReference>
<dbReference type="SUPFAM" id="SSF52540">
    <property type="entry name" value="P-loop containing nucleoside triphosphate hydrolases"/>
    <property type="match status" value="1"/>
</dbReference>
<dbReference type="SUPFAM" id="SSF52200">
    <property type="entry name" value="Toll/Interleukin receptor TIR domain"/>
    <property type="match status" value="1"/>
</dbReference>
<dbReference type="EC" id="2.4.2.31" evidence="6"/>
<dbReference type="PANTHER" id="PTHR46844">
    <property type="entry name" value="SLR5058 PROTEIN"/>
    <property type="match status" value="1"/>
</dbReference>
<sequence length="1628" mass="185692">MSVKSNRFLNDDIAEFQNANRNPIYGYQDLPIMTLEKATASIVPLVSGLMDYVVLAKQYCNRYSPILTWDESAAIYLYSMQTEFFSSLNKALRDEKRHLLKPWFPYLKLFLNALERLPFYNHTVWRGVSGDFDASCLNNDLQTWWIVNSCSKALNVIEAFVGGKGVVFAIKVSHGKDISAYTAMKDEQEVILMPGATVRMKNKPLDFDSRLLIVHLEEEPKSTGSILSNKSTISKSIPEGKHVMLSYNWNSHDIVSKIYHILRKENIPVWFDANGDMKDNMYESLADGVENAVVICCFITSNYEESGNCKLELQYAQKRYKTIIPCILDDANVWKPADWLEDIVREKNCIDFRDFSESNMHIKSRELIDQINEQYMTLKYRPLQLNDEATHLFELIREEYKRNSRIERLMDPTKSFPIEESYINLSVVESKEEREKEKKLRDVKHNDMIMDNFENIYGTKTPIVIKDIFKNCKGQSRKVLIFGRAGIGKTTFCRYAAHQWATAGLWPEYDLVVLFSLRSLTENRYPPLAIGNTYSLGDVVEREYFGHDLTDNDKKFLKKQLNKIKVLWLLDGYDEIAQSVPRHLQYLFEQVLKTPHHIMTSRPYLNDLSYVVQLEITGFTDENITKYVNRFFEQIQEPLDNTSNHLGKCFEFLKRNSRIWGIAHIPVNLELICCIWCETDWVETRNMTITGLYDNIIEWLLRRYLARQNINIQMAKEAPYLYCCKELTFLESLAFEAIVDNTILIRKESLQKVMTTAECSLQKIPNLLNIGILKSFDSGLMCKPIETEKQHYFVHMSFQEHFAARYLVFGLQSSAYQKCIEFIKAYKYNPRFTLTLIFVSGLLIRTGNETHINTFWTTILEEPRDLIGLQHLQLLVSCMDEAECSQLIREKYSVLQFITNWLKYIFLMEYNILQSTLERILKLCTSLPNESMIQKALVCLLESENIVIKVNVLSIITQLQISNLVSQLTHILCYQLKDYNPQLRKSACLALGSVLDKVATTELIDQLLITLDDNDQNVRSSALEVFRKLTEKSIFSELTNLLLIKLKDNDLKACLSACRIIGKLGKKVATSEMINRLVILLGNSDPAISLSACHTLGQLGEKAATSEVIAGLVILLGNSDPAISSSARHTLGQLGEKAAISEVINQLLIKMKASYWYVRWTAFQTLITLSEKTATNEMIIGLAMALVDSVSYIRSAAYEVLDRLGRQVTEHELINPLLIASRNSDTNFYSNTSKNFSQLDEKVTTSEEIIQLLLALEDHDWDVRSSAYTILTRLHEMPVTSELTNGLLIALEDNSRIIRLSACRTIGLLDEKIAKNEMINRLAILLDGNDRNVCLSACRTLGQFGEKAATSEVINQLVILLKDSDRETSMSACDTLGQLGEKAATSEVLNRLAILLDDNDRNVCLSACRTLGQFGEKAATSEVINRLAILLKDSDRETCTSACKTLRQLGGNAATSEVVSRLLIALENGDWNVRFNACRTIGELGEKAITIEVITKLFDLLCDIKSYVRSSAGQALDKIGRISLRSRQLQGSSISEGGAFEDDENSAHENLNSRVKLFELFMEREDTHLIPSFISALLFMECAVVIDEQHMIVFGKRESIKIKIPNDKIKDKLINNFCELFNKIHVFK</sequence>
<comment type="catalytic activity">
    <reaction evidence="5 6">
        <text>L-arginyl-[protein] + NAD(+) = N(omega)-(ADP-D-ribosyl)-L-arginyl-[protein] + nicotinamide + H(+)</text>
        <dbReference type="Rhea" id="RHEA:19149"/>
        <dbReference type="Rhea" id="RHEA-COMP:10532"/>
        <dbReference type="Rhea" id="RHEA-COMP:15087"/>
        <dbReference type="ChEBI" id="CHEBI:15378"/>
        <dbReference type="ChEBI" id="CHEBI:17154"/>
        <dbReference type="ChEBI" id="CHEBI:29965"/>
        <dbReference type="ChEBI" id="CHEBI:57540"/>
        <dbReference type="ChEBI" id="CHEBI:142554"/>
        <dbReference type="EC" id="2.4.2.31"/>
    </reaction>
</comment>
<evidence type="ECO:0000256" key="2">
    <source>
        <dbReference type="ARBA" id="ARBA00022676"/>
    </source>
</evidence>
<dbReference type="InterPro" id="IPR007111">
    <property type="entry name" value="NACHT_NTPase"/>
</dbReference>
<dbReference type="GO" id="GO:0007165">
    <property type="term" value="P:signal transduction"/>
    <property type="evidence" value="ECO:0007669"/>
    <property type="project" value="InterPro"/>
</dbReference>
<organism evidence="9 10">
    <name type="scientific">Rotaria magnacalcarata</name>
    <dbReference type="NCBI Taxonomy" id="392030"/>
    <lineage>
        <taxon>Eukaryota</taxon>
        <taxon>Metazoa</taxon>
        <taxon>Spiralia</taxon>
        <taxon>Gnathifera</taxon>
        <taxon>Rotifera</taxon>
        <taxon>Eurotatoria</taxon>
        <taxon>Bdelloidea</taxon>
        <taxon>Philodinida</taxon>
        <taxon>Philodinidae</taxon>
        <taxon>Rotaria</taxon>
    </lineage>
</organism>
<dbReference type="PROSITE" id="PS50837">
    <property type="entry name" value="NACHT"/>
    <property type="match status" value="1"/>
</dbReference>
<keyword evidence="3 6" id="KW-0808">Transferase</keyword>
<dbReference type="InterPro" id="IPR011989">
    <property type="entry name" value="ARM-like"/>
</dbReference>
<dbReference type="PROSITE" id="PS51996">
    <property type="entry name" value="TR_MART"/>
    <property type="match status" value="1"/>
</dbReference>
<comment type="caution">
    <text evidence="9">The sequence shown here is derived from an EMBL/GenBank/DDBJ whole genome shotgun (WGS) entry which is preliminary data.</text>
</comment>
<evidence type="ECO:0000256" key="5">
    <source>
        <dbReference type="ARBA" id="ARBA00047597"/>
    </source>
</evidence>
<dbReference type="Pfam" id="PF05729">
    <property type="entry name" value="NACHT"/>
    <property type="match status" value="1"/>
</dbReference>
<evidence type="ECO:0000313" key="8">
    <source>
        <dbReference type="EMBL" id="CAF2145560.1"/>
    </source>
</evidence>
<dbReference type="Gene3D" id="3.90.176.10">
    <property type="entry name" value="Toxin ADP-ribosyltransferase, Chain A, domain 1"/>
    <property type="match status" value="1"/>
</dbReference>
<proteinExistence type="inferred from homology"/>
<keyword evidence="6" id="KW-0520">NAD</keyword>
<dbReference type="Proteomes" id="UP000663842">
    <property type="component" value="Unassembled WGS sequence"/>
</dbReference>
<dbReference type="PANTHER" id="PTHR46844:SF1">
    <property type="entry name" value="SLR5058 PROTEIN"/>
    <property type="match status" value="1"/>
</dbReference>
<evidence type="ECO:0000313" key="10">
    <source>
        <dbReference type="Proteomes" id="UP000663842"/>
    </source>
</evidence>
<dbReference type="InterPro" id="IPR027417">
    <property type="entry name" value="P-loop_NTPase"/>
</dbReference>
<dbReference type="Pfam" id="PF13646">
    <property type="entry name" value="HEAT_2"/>
    <property type="match status" value="1"/>
</dbReference>
<keyword evidence="2 6" id="KW-0328">Glycosyltransferase</keyword>
<evidence type="ECO:0000256" key="6">
    <source>
        <dbReference type="RuleBase" id="RU361228"/>
    </source>
</evidence>
<dbReference type="Pfam" id="PF12717">
    <property type="entry name" value="Cnd1"/>
    <property type="match status" value="1"/>
</dbReference>
<dbReference type="Pfam" id="PF01129">
    <property type="entry name" value="ART"/>
    <property type="match status" value="1"/>
</dbReference>
<dbReference type="Gene3D" id="3.40.50.300">
    <property type="entry name" value="P-loop containing nucleotide triphosphate hydrolases"/>
    <property type="match status" value="1"/>
</dbReference>
<dbReference type="InterPro" id="IPR000157">
    <property type="entry name" value="TIR_dom"/>
</dbReference>
<dbReference type="GO" id="GO:0016779">
    <property type="term" value="F:nucleotidyltransferase activity"/>
    <property type="evidence" value="ECO:0007669"/>
    <property type="project" value="UniProtKB-KW"/>
</dbReference>
<dbReference type="Gene3D" id="1.25.10.10">
    <property type="entry name" value="Leucine-rich Repeat Variant"/>
    <property type="match status" value="4"/>
</dbReference>
<evidence type="ECO:0000256" key="3">
    <source>
        <dbReference type="ARBA" id="ARBA00022679"/>
    </source>
</evidence>
<dbReference type="InterPro" id="IPR016024">
    <property type="entry name" value="ARM-type_fold"/>
</dbReference>
<protein>
    <recommendedName>
        <fullName evidence="6">NAD(P)(+)--arginine ADP-ribosyltransferase</fullName>
        <ecNumber evidence="6">2.4.2.31</ecNumber>
    </recommendedName>
    <alternativeName>
        <fullName evidence="6">Mono(ADP-ribosyl)transferase</fullName>
    </alternativeName>
</protein>
<keyword evidence="4" id="KW-0548">Nucleotidyltransferase</keyword>
<dbReference type="InterPro" id="IPR032682">
    <property type="entry name" value="Cnd1_C"/>
</dbReference>
<dbReference type="Gene3D" id="3.40.50.10140">
    <property type="entry name" value="Toll/interleukin-1 receptor homology (TIR) domain"/>
    <property type="match status" value="1"/>
</dbReference>
<evidence type="ECO:0000256" key="4">
    <source>
        <dbReference type="ARBA" id="ARBA00022695"/>
    </source>
</evidence>
<evidence type="ECO:0000259" key="7">
    <source>
        <dbReference type="PROSITE" id="PS50837"/>
    </source>
</evidence>
<dbReference type="SUPFAM" id="SSF48371">
    <property type="entry name" value="ARM repeat"/>
    <property type="match status" value="2"/>
</dbReference>
<feature type="domain" description="NACHT" evidence="7">
    <location>
        <begin position="477"/>
        <end position="603"/>
    </location>
</feature>
<keyword evidence="6" id="KW-0521">NADP</keyword>